<feature type="region of interest" description="Disordered" evidence="1">
    <location>
        <begin position="67"/>
        <end position="106"/>
    </location>
</feature>
<proteinExistence type="predicted"/>
<comment type="caution">
    <text evidence="2">The sequence shown here is derived from an EMBL/GenBank/DDBJ whole genome shotgun (WGS) entry which is preliminary data.</text>
</comment>
<sequence length="121" mass="13490">MMMTTTTTMMMMMMTTNDDDDDDEKENKDLRLFLLDLDLKLLRTVLTCSASEHLEIEKLEKVAPMATAQQNSNSNSNGISISISGSSNGRLASGNPEGGLVRVERYEAKRFDKLPRGEKGR</sequence>
<dbReference type="EMBL" id="JACSDZ010000001">
    <property type="protein sequence ID" value="KAF7418888.1"/>
    <property type="molecule type" value="Genomic_DNA"/>
</dbReference>
<protein>
    <submittedName>
        <fullName evidence="2">Uncharacterized protein</fullName>
    </submittedName>
</protein>
<accession>A0A834NVQ6</accession>
<evidence type="ECO:0000313" key="2">
    <source>
        <dbReference type="EMBL" id="KAF7418888.1"/>
    </source>
</evidence>
<dbReference type="AlphaFoldDB" id="A0A834NVQ6"/>
<keyword evidence="3" id="KW-1185">Reference proteome</keyword>
<reference evidence="2" key="1">
    <citation type="journal article" date="2020" name="G3 (Bethesda)">
        <title>High-Quality Assemblies for Three Invasive Social Wasps from the &lt;i&gt;Vespula&lt;/i&gt; Genus.</title>
        <authorList>
            <person name="Harrop T.W.R."/>
            <person name="Guhlin J."/>
            <person name="McLaughlin G.M."/>
            <person name="Permina E."/>
            <person name="Stockwell P."/>
            <person name="Gilligan J."/>
            <person name="Le Lec M.F."/>
            <person name="Gruber M.A.M."/>
            <person name="Quinn O."/>
            <person name="Lovegrove M."/>
            <person name="Duncan E.J."/>
            <person name="Remnant E.J."/>
            <person name="Van Eeckhoven J."/>
            <person name="Graham B."/>
            <person name="Knapp R.A."/>
            <person name="Langford K.W."/>
            <person name="Kronenberg Z."/>
            <person name="Press M.O."/>
            <person name="Eacker S.M."/>
            <person name="Wilson-Rankin E.E."/>
            <person name="Purcell J."/>
            <person name="Lester P.J."/>
            <person name="Dearden P.K."/>
        </authorList>
    </citation>
    <scope>NUCLEOTIDE SEQUENCE</scope>
    <source>
        <strain evidence="2">Linc-1</strain>
    </source>
</reference>
<evidence type="ECO:0000313" key="3">
    <source>
        <dbReference type="Proteomes" id="UP000617340"/>
    </source>
</evidence>
<organism evidence="2 3">
    <name type="scientific">Vespula germanica</name>
    <name type="common">German yellow jacket</name>
    <name type="synonym">Paravespula germanica</name>
    <dbReference type="NCBI Taxonomy" id="30212"/>
    <lineage>
        <taxon>Eukaryota</taxon>
        <taxon>Metazoa</taxon>
        <taxon>Ecdysozoa</taxon>
        <taxon>Arthropoda</taxon>
        <taxon>Hexapoda</taxon>
        <taxon>Insecta</taxon>
        <taxon>Pterygota</taxon>
        <taxon>Neoptera</taxon>
        <taxon>Endopterygota</taxon>
        <taxon>Hymenoptera</taxon>
        <taxon>Apocrita</taxon>
        <taxon>Aculeata</taxon>
        <taxon>Vespoidea</taxon>
        <taxon>Vespidae</taxon>
        <taxon>Vespinae</taxon>
        <taxon>Vespula</taxon>
    </lineage>
</organism>
<dbReference type="Proteomes" id="UP000617340">
    <property type="component" value="Unassembled WGS sequence"/>
</dbReference>
<feature type="compositionally biased region" description="Low complexity" evidence="1">
    <location>
        <begin position="71"/>
        <end position="89"/>
    </location>
</feature>
<name>A0A834NVQ6_VESGE</name>
<evidence type="ECO:0000256" key="1">
    <source>
        <dbReference type="SAM" id="MobiDB-lite"/>
    </source>
</evidence>
<gene>
    <name evidence="2" type="ORF">HZH68_001541</name>
</gene>